<dbReference type="PANTHER" id="PTHR31901">
    <property type="entry name" value="GH3 DOMAIN-CONTAINING PROTEIN"/>
    <property type="match status" value="1"/>
</dbReference>
<organism evidence="5 6">
    <name type="scientific">Microthlaspi erraticum</name>
    <dbReference type="NCBI Taxonomy" id="1685480"/>
    <lineage>
        <taxon>Eukaryota</taxon>
        <taxon>Viridiplantae</taxon>
        <taxon>Streptophyta</taxon>
        <taxon>Embryophyta</taxon>
        <taxon>Tracheophyta</taxon>
        <taxon>Spermatophyta</taxon>
        <taxon>Magnoliopsida</taxon>
        <taxon>eudicotyledons</taxon>
        <taxon>Gunneridae</taxon>
        <taxon>Pentapetalae</taxon>
        <taxon>rosids</taxon>
        <taxon>malvids</taxon>
        <taxon>Brassicales</taxon>
        <taxon>Brassicaceae</taxon>
        <taxon>Coluteocarpeae</taxon>
        <taxon>Microthlaspi</taxon>
    </lineage>
</organism>
<dbReference type="GO" id="GO:0005737">
    <property type="term" value="C:cytoplasm"/>
    <property type="evidence" value="ECO:0007669"/>
    <property type="project" value="TreeGrafter"/>
</dbReference>
<gene>
    <name evidence="5" type="ORF">MERR_LOCUS19461</name>
</gene>
<evidence type="ECO:0000256" key="2">
    <source>
        <dbReference type="ARBA" id="ARBA00022598"/>
    </source>
</evidence>
<dbReference type="EMBL" id="CACVBM020001118">
    <property type="protein sequence ID" value="CAA7032226.1"/>
    <property type="molecule type" value="Genomic_DNA"/>
</dbReference>
<dbReference type="InterPro" id="IPR055377">
    <property type="entry name" value="GH3_M"/>
</dbReference>
<comment type="caution">
    <text evidence="5">The sequence shown here is derived from an EMBL/GenBank/DDBJ whole genome shotgun (WGS) entry which is preliminary data.</text>
</comment>
<comment type="similarity">
    <text evidence="1">Belongs to the IAA-amido conjugating enzyme family.</text>
</comment>
<evidence type="ECO:0000313" key="5">
    <source>
        <dbReference type="EMBL" id="CAA7032226.1"/>
    </source>
</evidence>
<dbReference type="Proteomes" id="UP000467841">
    <property type="component" value="Unassembled WGS sequence"/>
</dbReference>
<dbReference type="PANTHER" id="PTHR31901:SF61">
    <property type="entry name" value="AUXIN-RESPONSIVE GH3 FAMILY PROTEIN"/>
    <property type="match status" value="1"/>
</dbReference>
<reference evidence="5" key="1">
    <citation type="submission" date="2020-01" db="EMBL/GenBank/DDBJ databases">
        <authorList>
            <person name="Mishra B."/>
        </authorList>
    </citation>
    <scope>NUCLEOTIDE SEQUENCE [LARGE SCALE GENOMIC DNA]</scope>
</reference>
<dbReference type="InterPro" id="IPR055378">
    <property type="entry name" value="GH3_C"/>
</dbReference>
<name>A0A6D2J4D5_9BRAS</name>
<protein>
    <submittedName>
        <fullName evidence="5">Uncharacterized protein</fullName>
    </submittedName>
</protein>
<dbReference type="Pfam" id="PF23571">
    <property type="entry name" value="GH3_M"/>
    <property type="match status" value="1"/>
</dbReference>
<dbReference type="AlphaFoldDB" id="A0A6D2J4D5"/>
<evidence type="ECO:0000256" key="1">
    <source>
        <dbReference type="ARBA" id="ARBA00008068"/>
    </source>
</evidence>
<evidence type="ECO:0000259" key="3">
    <source>
        <dbReference type="Pfam" id="PF23571"/>
    </source>
</evidence>
<sequence length="576" mass="65525">MNLCSDLSDKVDEKVLEDLTFNVKEIQANVLEEILTLNANTEYLWRFLHGSSDKELFKKNVPITDYEDVKIFIERVANGEPFDVISGKSITGFILSSGTSGGKQKMFPCNNKYLENVKFIYNYRSHVISKHIDGLERGKGMVFSFCTQGKKTPSGLLASTGTTSFLKSDYFKNRPPYWHWSYTSPDEVILCSDNKQSMYCHLLCGIIQRDEVVKVGASFVSSLVRAIIFLENYWREICTNIRYGRLSDWITDISVRGSVSKILGEPNPELADLIENECKQKSWEGIIPRIWPKTKYIESVATGQMAQHVPTLEFYSNKLPLISPSYVSSETMFGINMNPLCTPQDVSYTFMPNLSYFEFLLVDAGDKVEIVDLVDVKLGCYYEPLVTNHSGLHRYRMGDILEVTGFYNNAPQFRFVRRGNMALSVHLEITTDDELLNAVTHAKMVLESSNLMLVDFTSYADISTTPGHYVFYWELKGKYNNDIAEIDSNVLVECCYMVEKSLNNLYKDYRSKDGSIGALEIRVVQQGTFDALMESFITRGGSSTQYKTPICIKSSEALMILEKRVQARFFTDKSLS</sequence>
<keyword evidence="6" id="KW-1185">Reference proteome</keyword>
<accession>A0A6D2J4D5</accession>
<dbReference type="Pfam" id="PF03321">
    <property type="entry name" value="GH3"/>
    <property type="match status" value="1"/>
</dbReference>
<dbReference type="InterPro" id="IPR004993">
    <property type="entry name" value="GH3"/>
</dbReference>
<keyword evidence="2" id="KW-0436">Ligase</keyword>
<proteinExistence type="inferred from homology"/>
<dbReference type="OrthoDB" id="10004661at2759"/>
<evidence type="ECO:0000313" key="6">
    <source>
        <dbReference type="Proteomes" id="UP000467841"/>
    </source>
</evidence>
<feature type="domain" description="GH3 middle" evidence="3">
    <location>
        <begin position="348"/>
        <end position="418"/>
    </location>
</feature>
<evidence type="ECO:0000259" key="4">
    <source>
        <dbReference type="Pfam" id="PF23572"/>
    </source>
</evidence>
<dbReference type="GO" id="GO:0016881">
    <property type="term" value="F:acid-amino acid ligase activity"/>
    <property type="evidence" value="ECO:0007669"/>
    <property type="project" value="TreeGrafter"/>
</dbReference>
<feature type="domain" description="GH3 C-terminal" evidence="4">
    <location>
        <begin position="434"/>
        <end position="555"/>
    </location>
</feature>
<dbReference type="Pfam" id="PF23572">
    <property type="entry name" value="GH3_C"/>
    <property type="match status" value="1"/>
</dbReference>